<dbReference type="EMBL" id="AFMF02000016">
    <property type="protein sequence ID" value="EMM97462.1"/>
    <property type="molecule type" value="Genomic_DNA"/>
</dbReference>
<evidence type="ECO:0000313" key="1">
    <source>
        <dbReference type="EMBL" id="EMM97462.1"/>
    </source>
</evidence>
<sequence length="60" mass="7166">MLKENSLTFLFFQFIDRSREPGFGETITKKQRQNTKKILATKCFFSESRHSKICITQYRS</sequence>
<accession>M6HQ01</accession>
<comment type="caution">
    <text evidence="1">The sequence shown here is derived from an EMBL/GenBank/DDBJ whole genome shotgun (WGS) entry which is preliminary data.</text>
</comment>
<reference evidence="1 2" key="1">
    <citation type="submission" date="2013-01" db="EMBL/GenBank/DDBJ databases">
        <authorList>
            <person name="Harkins D.M."/>
            <person name="Durkin A.S."/>
            <person name="Brinkac L.M."/>
            <person name="Haft D.H."/>
            <person name="Selengut J.D."/>
            <person name="Sanka R."/>
            <person name="DePew J."/>
            <person name="Purushe J."/>
            <person name="Tulsiani S.M."/>
            <person name="Graham G.C."/>
            <person name="Burns M.-A."/>
            <person name="Dohnt M.F."/>
            <person name="Smythe L.D."/>
            <person name="McKay D.B."/>
            <person name="Craig S.B."/>
            <person name="Vinetz J.M."/>
            <person name="Sutton G.G."/>
            <person name="Nierman W.C."/>
            <person name="Fouts D.E."/>
        </authorList>
    </citation>
    <scope>NUCLEOTIDE SEQUENCE [LARGE SCALE GENOMIC DNA]</scope>
    <source>
        <strain evidence="1 2">LT2156</strain>
    </source>
</reference>
<proteinExistence type="predicted"/>
<evidence type="ECO:0000313" key="2">
    <source>
        <dbReference type="Proteomes" id="UP000012089"/>
    </source>
</evidence>
<gene>
    <name evidence="1" type="ORF">LEP1GSC158_2940</name>
</gene>
<protein>
    <submittedName>
        <fullName evidence="1">Uncharacterized protein</fullName>
    </submittedName>
</protein>
<dbReference type="AlphaFoldDB" id="M6HQ01"/>
<name>M6HQ01_LEPIR</name>
<dbReference type="Proteomes" id="UP000012089">
    <property type="component" value="Unassembled WGS sequence"/>
</dbReference>
<organism evidence="1 2">
    <name type="scientific">Leptospira interrogans serovar Zanoni str. LT2156</name>
    <dbReference type="NCBI Taxonomy" id="1001601"/>
    <lineage>
        <taxon>Bacteria</taxon>
        <taxon>Pseudomonadati</taxon>
        <taxon>Spirochaetota</taxon>
        <taxon>Spirochaetia</taxon>
        <taxon>Leptospirales</taxon>
        <taxon>Leptospiraceae</taxon>
        <taxon>Leptospira</taxon>
    </lineage>
</organism>